<evidence type="ECO:0000256" key="7">
    <source>
        <dbReference type="HAMAP-Rule" id="MF_00523"/>
    </source>
</evidence>
<dbReference type="AlphaFoldDB" id="A0AA42CLG9"/>
<evidence type="ECO:0000256" key="4">
    <source>
        <dbReference type="ARBA" id="ARBA00022737"/>
    </source>
</evidence>
<dbReference type="InterPro" id="IPR001451">
    <property type="entry name" value="Hexapep"/>
</dbReference>
<keyword evidence="5 7" id="KW-0443">Lipid metabolism</keyword>
<dbReference type="RefSeq" id="WP_282586771.1">
    <property type="nucleotide sequence ID" value="NZ_JAMOIM010000015.1"/>
</dbReference>
<evidence type="ECO:0000256" key="2">
    <source>
        <dbReference type="ARBA" id="ARBA00022556"/>
    </source>
</evidence>
<comment type="caution">
    <text evidence="9">The sequence shown here is derived from an EMBL/GenBank/DDBJ whole genome shotgun (WGS) entry which is preliminary data.</text>
</comment>
<keyword evidence="3 7" id="KW-0808">Transferase</keyword>
<evidence type="ECO:0000259" key="8">
    <source>
        <dbReference type="Pfam" id="PF04613"/>
    </source>
</evidence>
<dbReference type="InterPro" id="IPR018357">
    <property type="entry name" value="Hexapep_transf_CS"/>
</dbReference>
<dbReference type="InterPro" id="IPR011004">
    <property type="entry name" value="Trimer_LpxA-like_sf"/>
</dbReference>
<organism evidence="9 10">
    <name type="scientific">Lichenifustis flavocetrariae</name>
    <dbReference type="NCBI Taxonomy" id="2949735"/>
    <lineage>
        <taxon>Bacteria</taxon>
        <taxon>Pseudomonadati</taxon>
        <taxon>Pseudomonadota</taxon>
        <taxon>Alphaproteobacteria</taxon>
        <taxon>Hyphomicrobiales</taxon>
        <taxon>Lichenihabitantaceae</taxon>
        <taxon>Lichenifustis</taxon>
    </lineage>
</organism>
<proteinExistence type="inferred from homology"/>
<evidence type="ECO:0000313" key="9">
    <source>
        <dbReference type="EMBL" id="MCW6510396.1"/>
    </source>
</evidence>
<dbReference type="GO" id="GO:0016020">
    <property type="term" value="C:membrane"/>
    <property type="evidence" value="ECO:0007669"/>
    <property type="project" value="GOC"/>
</dbReference>
<keyword evidence="6 7" id="KW-0012">Acyltransferase</keyword>
<dbReference type="CDD" id="cd03352">
    <property type="entry name" value="LbH_LpxD"/>
    <property type="match status" value="1"/>
</dbReference>
<keyword evidence="4 7" id="KW-0677">Repeat</keyword>
<keyword evidence="2 7" id="KW-0441">Lipid A biosynthesis</keyword>
<dbReference type="GO" id="GO:0016410">
    <property type="term" value="F:N-acyltransferase activity"/>
    <property type="evidence" value="ECO:0007669"/>
    <property type="project" value="InterPro"/>
</dbReference>
<dbReference type="GO" id="GO:0009245">
    <property type="term" value="P:lipid A biosynthetic process"/>
    <property type="evidence" value="ECO:0007669"/>
    <property type="project" value="UniProtKB-UniRule"/>
</dbReference>
<evidence type="ECO:0000256" key="5">
    <source>
        <dbReference type="ARBA" id="ARBA00023098"/>
    </source>
</evidence>
<dbReference type="InterPro" id="IPR007691">
    <property type="entry name" value="LpxD"/>
</dbReference>
<comment type="function">
    <text evidence="7">Catalyzes the N-acylation of UDP-3-O-acylglucosamine using 3-hydroxyacyl-ACP as the acyl donor. Is involved in the biosynthesis of lipid A, a phosphorylated glycolipid that anchors the lipopolysaccharide to the outer membrane of the cell.</text>
</comment>
<evidence type="ECO:0000256" key="6">
    <source>
        <dbReference type="ARBA" id="ARBA00023315"/>
    </source>
</evidence>
<evidence type="ECO:0000313" key="10">
    <source>
        <dbReference type="Proteomes" id="UP001165667"/>
    </source>
</evidence>
<dbReference type="PANTHER" id="PTHR43378:SF2">
    <property type="entry name" value="UDP-3-O-ACYLGLUCOSAMINE N-ACYLTRANSFERASE 1, MITOCHONDRIAL-RELATED"/>
    <property type="match status" value="1"/>
</dbReference>
<comment type="pathway">
    <text evidence="7">Bacterial outer membrane biogenesis; LPS lipid A biosynthesis.</text>
</comment>
<keyword evidence="1 7" id="KW-0444">Lipid biosynthesis</keyword>
<sequence length="350" mass="36190">MSSTTFFFRQPDPVPLADIAVWTGAQTPPDADLARTVDGVGPLSDAGPRSLAFLDNARYADTLATTVAAACLVTQRFASRLPATTVPLVCAEPYRAFAIVLARMYPAALRPASVFGTVGRSPSALVHAEARLEADVTVDPGAVIGPGAEIGSGSVIGANAVIGPNVKIGRDCSIGPHATLVHALVGNRVILHAGVRIGQDGFGFALGGRGHAKVAQIGRVVIQDDVEVGANTTIDRGSVRDTVIGEGTKIDNLVQIAHNVVIGRHCVIVSQTGISGSTTLGDFAMTGGQAGLTGHLTIGTGAQVGAKAGLMSDVPAGERWAGSPAQPVRDLFRQEAYIRRLVRRDSKRES</sequence>
<dbReference type="NCBIfam" id="TIGR01853">
    <property type="entry name" value="lipid_A_lpxD"/>
    <property type="match status" value="1"/>
</dbReference>
<dbReference type="PROSITE" id="PS00101">
    <property type="entry name" value="HEXAPEP_TRANSFERASES"/>
    <property type="match status" value="1"/>
</dbReference>
<evidence type="ECO:0000256" key="1">
    <source>
        <dbReference type="ARBA" id="ARBA00022516"/>
    </source>
</evidence>
<dbReference type="InterPro" id="IPR020573">
    <property type="entry name" value="UDP_GlcNAc_AcTrfase_non-rep"/>
</dbReference>
<dbReference type="GO" id="GO:0103118">
    <property type="term" value="F:UDP-3-O-[(3R)-3-hydroxyacyl]-glucosamine N-acyltransferase activity"/>
    <property type="evidence" value="ECO:0007669"/>
    <property type="project" value="UniProtKB-EC"/>
</dbReference>
<accession>A0AA42CLG9</accession>
<protein>
    <recommendedName>
        <fullName evidence="7">UDP-3-O-acylglucosamine N-acyltransferase</fullName>
        <ecNumber evidence="7">2.3.1.191</ecNumber>
    </recommendedName>
</protein>
<dbReference type="Proteomes" id="UP001165667">
    <property type="component" value="Unassembled WGS sequence"/>
</dbReference>
<dbReference type="Pfam" id="PF04613">
    <property type="entry name" value="LpxD"/>
    <property type="match status" value="1"/>
</dbReference>
<dbReference type="NCBIfam" id="NF002060">
    <property type="entry name" value="PRK00892.1"/>
    <property type="match status" value="1"/>
</dbReference>
<dbReference type="SUPFAM" id="SSF51161">
    <property type="entry name" value="Trimeric LpxA-like enzymes"/>
    <property type="match status" value="1"/>
</dbReference>
<comment type="catalytic activity">
    <reaction evidence="7">
        <text>a UDP-3-O-[(3R)-3-hydroxyacyl]-alpha-D-glucosamine + a (3R)-hydroxyacyl-[ACP] = a UDP-2-N,3-O-bis[(3R)-3-hydroxyacyl]-alpha-D-glucosamine + holo-[ACP] + H(+)</text>
        <dbReference type="Rhea" id="RHEA:53836"/>
        <dbReference type="Rhea" id="RHEA-COMP:9685"/>
        <dbReference type="Rhea" id="RHEA-COMP:9945"/>
        <dbReference type="ChEBI" id="CHEBI:15378"/>
        <dbReference type="ChEBI" id="CHEBI:64479"/>
        <dbReference type="ChEBI" id="CHEBI:78827"/>
        <dbReference type="ChEBI" id="CHEBI:137740"/>
        <dbReference type="ChEBI" id="CHEBI:137748"/>
        <dbReference type="EC" id="2.3.1.191"/>
    </reaction>
</comment>
<keyword evidence="10" id="KW-1185">Reference proteome</keyword>
<dbReference type="Gene3D" id="2.160.10.10">
    <property type="entry name" value="Hexapeptide repeat proteins"/>
    <property type="match status" value="1"/>
</dbReference>
<dbReference type="EMBL" id="JAMOIM010000015">
    <property type="protein sequence ID" value="MCW6510396.1"/>
    <property type="molecule type" value="Genomic_DNA"/>
</dbReference>
<feature type="active site" description="Proton acceptor" evidence="7">
    <location>
        <position position="258"/>
    </location>
</feature>
<reference evidence="9" key="1">
    <citation type="submission" date="2022-05" db="EMBL/GenBank/DDBJ databases">
        <authorList>
            <person name="Pankratov T."/>
        </authorList>
    </citation>
    <scope>NUCLEOTIDE SEQUENCE</scope>
    <source>
        <strain evidence="9">BP6-180914</strain>
    </source>
</reference>
<dbReference type="EC" id="2.3.1.191" evidence="7"/>
<evidence type="ECO:0000256" key="3">
    <source>
        <dbReference type="ARBA" id="ARBA00022679"/>
    </source>
</evidence>
<dbReference type="Pfam" id="PF00132">
    <property type="entry name" value="Hexapep"/>
    <property type="match status" value="2"/>
</dbReference>
<name>A0AA42CLG9_9HYPH</name>
<gene>
    <name evidence="7 9" type="primary">lpxD</name>
    <name evidence="9" type="ORF">M8523_20465</name>
</gene>
<comment type="subunit">
    <text evidence="7">Homotrimer.</text>
</comment>
<feature type="domain" description="UDP-3-O-[3-hydroxymyristoyl] glucosamine N-acyltransferase non-repeat region" evidence="8">
    <location>
        <begin position="35"/>
        <end position="102"/>
    </location>
</feature>
<dbReference type="Gene3D" id="3.40.1390.10">
    <property type="entry name" value="MurE/MurF, N-terminal domain"/>
    <property type="match status" value="1"/>
</dbReference>
<dbReference type="HAMAP" id="MF_00523">
    <property type="entry name" value="LpxD"/>
    <property type="match status" value="1"/>
</dbReference>
<comment type="similarity">
    <text evidence="7">Belongs to the transferase hexapeptide repeat family. LpxD subfamily.</text>
</comment>
<dbReference type="PANTHER" id="PTHR43378">
    <property type="entry name" value="UDP-3-O-ACYLGLUCOSAMINE N-ACYLTRANSFERASE"/>
    <property type="match status" value="1"/>
</dbReference>